<evidence type="ECO:0000256" key="7">
    <source>
        <dbReference type="ARBA" id="ARBA00022840"/>
    </source>
</evidence>
<dbReference type="InterPro" id="IPR045270">
    <property type="entry name" value="STKc_AGC"/>
</dbReference>
<keyword evidence="5" id="KW-0547">Nucleotide-binding</keyword>
<dbReference type="InterPro" id="IPR011009">
    <property type="entry name" value="Kinase-like_dom_sf"/>
</dbReference>
<organism evidence="11 12">
    <name type="scientific">Orchesella cincta</name>
    <name type="common">Springtail</name>
    <name type="synonym">Podura cincta</name>
    <dbReference type="NCBI Taxonomy" id="48709"/>
    <lineage>
        <taxon>Eukaryota</taxon>
        <taxon>Metazoa</taxon>
        <taxon>Ecdysozoa</taxon>
        <taxon>Arthropoda</taxon>
        <taxon>Hexapoda</taxon>
        <taxon>Collembola</taxon>
        <taxon>Entomobryomorpha</taxon>
        <taxon>Entomobryoidea</taxon>
        <taxon>Orchesellidae</taxon>
        <taxon>Orchesellinae</taxon>
        <taxon>Orchesella</taxon>
    </lineage>
</organism>
<evidence type="ECO:0000313" key="11">
    <source>
        <dbReference type="EMBL" id="ODM99971.1"/>
    </source>
</evidence>
<dbReference type="Pfam" id="PF00069">
    <property type="entry name" value="Pkinase"/>
    <property type="match status" value="1"/>
</dbReference>
<evidence type="ECO:0000256" key="5">
    <source>
        <dbReference type="ARBA" id="ARBA00022741"/>
    </source>
</evidence>
<keyword evidence="6 11" id="KW-0418">Kinase</keyword>
<dbReference type="STRING" id="48709.A0A1D2N416"/>
<feature type="domain" description="Protein kinase" evidence="10">
    <location>
        <begin position="136"/>
        <end position="390"/>
    </location>
</feature>
<evidence type="ECO:0000256" key="6">
    <source>
        <dbReference type="ARBA" id="ARBA00022777"/>
    </source>
</evidence>
<dbReference type="EMBL" id="LJIJ01000242">
    <property type="protein sequence ID" value="ODM99971.1"/>
    <property type="molecule type" value="Genomic_DNA"/>
</dbReference>
<keyword evidence="2" id="KW-0723">Serine/threonine-protein kinase</keyword>
<dbReference type="Gene3D" id="3.30.200.20">
    <property type="entry name" value="Phosphorylase Kinase, domain 1"/>
    <property type="match status" value="1"/>
</dbReference>
<evidence type="ECO:0000256" key="8">
    <source>
        <dbReference type="ARBA" id="ARBA00047899"/>
    </source>
</evidence>
<name>A0A1D2N416_ORCCI</name>
<dbReference type="InterPro" id="IPR008271">
    <property type="entry name" value="Ser/Thr_kinase_AS"/>
</dbReference>
<keyword evidence="4" id="KW-0808">Transferase</keyword>
<dbReference type="PANTHER" id="PTHR24353:SF37">
    <property type="entry name" value="CAMP-DEPENDENT PROTEIN KINASE CATALYTIC SUBUNIT PRKX"/>
    <property type="match status" value="1"/>
</dbReference>
<dbReference type="InterPro" id="IPR000719">
    <property type="entry name" value="Prot_kinase_dom"/>
</dbReference>
<dbReference type="Proteomes" id="UP000094527">
    <property type="component" value="Unassembled WGS sequence"/>
</dbReference>
<comment type="catalytic activity">
    <reaction evidence="8">
        <text>L-threonyl-[protein] + ATP = O-phospho-L-threonyl-[protein] + ADP + H(+)</text>
        <dbReference type="Rhea" id="RHEA:46608"/>
        <dbReference type="Rhea" id="RHEA-COMP:11060"/>
        <dbReference type="Rhea" id="RHEA-COMP:11605"/>
        <dbReference type="ChEBI" id="CHEBI:15378"/>
        <dbReference type="ChEBI" id="CHEBI:30013"/>
        <dbReference type="ChEBI" id="CHEBI:30616"/>
        <dbReference type="ChEBI" id="CHEBI:61977"/>
        <dbReference type="ChEBI" id="CHEBI:456216"/>
        <dbReference type="EC" id="2.7.11.1"/>
    </reaction>
</comment>
<evidence type="ECO:0000256" key="9">
    <source>
        <dbReference type="ARBA" id="ARBA00048679"/>
    </source>
</evidence>
<dbReference type="AlphaFoldDB" id="A0A1D2N416"/>
<comment type="catalytic activity">
    <reaction evidence="9">
        <text>L-seryl-[protein] + ATP = O-phospho-L-seryl-[protein] + ADP + H(+)</text>
        <dbReference type="Rhea" id="RHEA:17989"/>
        <dbReference type="Rhea" id="RHEA-COMP:9863"/>
        <dbReference type="Rhea" id="RHEA-COMP:11604"/>
        <dbReference type="ChEBI" id="CHEBI:15378"/>
        <dbReference type="ChEBI" id="CHEBI:29999"/>
        <dbReference type="ChEBI" id="CHEBI:30616"/>
        <dbReference type="ChEBI" id="CHEBI:83421"/>
        <dbReference type="ChEBI" id="CHEBI:456216"/>
        <dbReference type="EC" id="2.7.11.1"/>
    </reaction>
</comment>
<dbReference type="PANTHER" id="PTHR24353">
    <property type="entry name" value="CYCLIC NUCLEOTIDE-DEPENDENT PROTEIN KINASE"/>
    <property type="match status" value="1"/>
</dbReference>
<evidence type="ECO:0000256" key="3">
    <source>
        <dbReference type="ARBA" id="ARBA00022553"/>
    </source>
</evidence>
<protein>
    <recommendedName>
        <fullName evidence="1">non-specific serine/threonine protein kinase</fullName>
        <ecNumber evidence="1">2.7.11.1</ecNumber>
    </recommendedName>
</protein>
<dbReference type="OMA" id="HTIMCER"/>
<sequence>MPPTNAFTHSDAFDEFNLEEFQSNDYYPKHYATPSSPKEKGGLFRLLKSIFISGKNKGADRKKAQSVPEYVFSRQVENHNFPTDIEDFPKPIRSLSAPANVYHGYSTYEDLLEIEKEQFEVRLLNVPESKSSELDYDLKRKIGVGSFGAVFLAENRNTREIHAVKEIAYASKAEKRYAEKERDHLFACSSPFIVSLVDFYYQEDSRICLVMEYLGTENLLRHLVQYGKLSEVLTKFYTSQIILAIEYMHNVNLIYRDLKPENIMITKDGYIKLVDLGLSKQADTTASLAGTLGYKAPEIVLGNMYTKAVDWWSLGIIIFEMLEGARCTPCQQLDGGVEYVLANSKRINFPASFPRTEVRDLISKFLKNSASRRLGSGPTGSADVKIHPWFHGFDWMGIYRKEITPPLPPLSKVPQYYKKKQPKRHRIGVLCH</sequence>
<dbReference type="GO" id="GO:0005524">
    <property type="term" value="F:ATP binding"/>
    <property type="evidence" value="ECO:0007669"/>
    <property type="project" value="UniProtKB-KW"/>
</dbReference>
<dbReference type="GO" id="GO:0005952">
    <property type="term" value="C:cAMP-dependent protein kinase complex"/>
    <property type="evidence" value="ECO:0007669"/>
    <property type="project" value="TreeGrafter"/>
</dbReference>
<accession>A0A1D2N416</accession>
<dbReference type="FunFam" id="1.10.510.10:FF:000024">
    <property type="entry name" value="Probable serine/threonine-protein kinase cot-1"/>
    <property type="match status" value="1"/>
</dbReference>
<gene>
    <name evidence="11" type="ORF">Ocin01_06709</name>
</gene>
<dbReference type="SUPFAM" id="SSF56112">
    <property type="entry name" value="Protein kinase-like (PK-like)"/>
    <property type="match status" value="1"/>
</dbReference>
<evidence type="ECO:0000256" key="1">
    <source>
        <dbReference type="ARBA" id="ARBA00012513"/>
    </source>
</evidence>
<evidence type="ECO:0000256" key="4">
    <source>
        <dbReference type="ARBA" id="ARBA00022679"/>
    </source>
</evidence>
<comment type="caution">
    <text evidence="11">The sequence shown here is derived from an EMBL/GenBank/DDBJ whole genome shotgun (WGS) entry which is preliminary data.</text>
</comment>
<dbReference type="GO" id="GO:0007010">
    <property type="term" value="P:cytoskeleton organization"/>
    <property type="evidence" value="ECO:0007669"/>
    <property type="project" value="UniProtKB-ARBA"/>
</dbReference>
<dbReference type="PROSITE" id="PS50011">
    <property type="entry name" value="PROTEIN_KINASE_DOM"/>
    <property type="match status" value="1"/>
</dbReference>
<dbReference type="CDD" id="cd05123">
    <property type="entry name" value="STKc_AGC"/>
    <property type="match status" value="1"/>
</dbReference>
<dbReference type="EC" id="2.7.11.1" evidence="1"/>
<dbReference type="OrthoDB" id="63267at2759"/>
<keyword evidence="12" id="KW-1185">Reference proteome</keyword>
<dbReference type="GO" id="GO:0004691">
    <property type="term" value="F:cAMP-dependent protein kinase activity"/>
    <property type="evidence" value="ECO:0007669"/>
    <property type="project" value="TreeGrafter"/>
</dbReference>
<dbReference type="SMART" id="SM00220">
    <property type="entry name" value="S_TKc"/>
    <property type="match status" value="1"/>
</dbReference>
<proteinExistence type="predicted"/>
<keyword evidence="7" id="KW-0067">ATP-binding</keyword>
<evidence type="ECO:0000256" key="2">
    <source>
        <dbReference type="ARBA" id="ARBA00022527"/>
    </source>
</evidence>
<dbReference type="Gene3D" id="1.10.510.10">
    <property type="entry name" value="Transferase(Phosphotransferase) domain 1"/>
    <property type="match status" value="1"/>
</dbReference>
<evidence type="ECO:0000259" key="10">
    <source>
        <dbReference type="PROSITE" id="PS50011"/>
    </source>
</evidence>
<evidence type="ECO:0000313" key="12">
    <source>
        <dbReference type="Proteomes" id="UP000094527"/>
    </source>
</evidence>
<keyword evidence="3" id="KW-0597">Phosphoprotein</keyword>
<reference evidence="11 12" key="1">
    <citation type="journal article" date="2016" name="Genome Biol. Evol.">
        <title>Gene Family Evolution Reflects Adaptation to Soil Environmental Stressors in the Genome of the Collembolan Orchesella cincta.</title>
        <authorList>
            <person name="Faddeeva-Vakhrusheva A."/>
            <person name="Derks M.F."/>
            <person name="Anvar S.Y."/>
            <person name="Agamennone V."/>
            <person name="Suring W."/>
            <person name="Smit S."/>
            <person name="van Straalen N.M."/>
            <person name="Roelofs D."/>
        </authorList>
    </citation>
    <scope>NUCLEOTIDE SEQUENCE [LARGE SCALE GENOMIC DNA]</scope>
    <source>
        <tissue evidence="11">Mixed pool</tissue>
    </source>
</reference>
<dbReference type="PROSITE" id="PS00108">
    <property type="entry name" value="PROTEIN_KINASE_ST"/>
    <property type="match status" value="1"/>
</dbReference>